<evidence type="ECO:0000313" key="1">
    <source>
        <dbReference type="EMBL" id="VDP22781.1"/>
    </source>
</evidence>
<dbReference type="Proteomes" id="UP000277204">
    <property type="component" value="Unassembled WGS sequence"/>
</dbReference>
<keyword evidence="2" id="KW-1185">Reference proteome</keyword>
<evidence type="ECO:0000313" key="2">
    <source>
        <dbReference type="Proteomes" id="UP000277204"/>
    </source>
</evidence>
<sequence length="91" mass="10470">MATATLEAFRANRRWVPTEINMHPDRPHDARIKRKGKLELTIPLVDCLDNKITCSGQGLPYINKLPVHSHESYTDKMEEARAFHNESIKCL</sequence>
<gene>
    <name evidence="1" type="ORF">SMRZ_LOCUS17035</name>
</gene>
<proteinExistence type="predicted"/>
<accession>A0A183MLW0</accession>
<dbReference type="EMBL" id="UZAI01017273">
    <property type="protein sequence ID" value="VDP22781.1"/>
    <property type="molecule type" value="Genomic_DNA"/>
</dbReference>
<protein>
    <submittedName>
        <fullName evidence="1">Uncharacterized protein</fullName>
    </submittedName>
</protein>
<reference evidence="1 2" key="1">
    <citation type="submission" date="2018-11" db="EMBL/GenBank/DDBJ databases">
        <authorList>
            <consortium name="Pathogen Informatics"/>
        </authorList>
    </citation>
    <scope>NUCLEOTIDE SEQUENCE [LARGE SCALE GENOMIC DNA]</scope>
    <source>
        <strain evidence="1 2">Zambia</strain>
    </source>
</reference>
<name>A0A183MLW0_9TREM</name>
<dbReference type="AlphaFoldDB" id="A0A183MLW0"/>
<organism evidence="1 2">
    <name type="scientific">Schistosoma margrebowiei</name>
    <dbReference type="NCBI Taxonomy" id="48269"/>
    <lineage>
        <taxon>Eukaryota</taxon>
        <taxon>Metazoa</taxon>
        <taxon>Spiralia</taxon>
        <taxon>Lophotrochozoa</taxon>
        <taxon>Platyhelminthes</taxon>
        <taxon>Trematoda</taxon>
        <taxon>Digenea</taxon>
        <taxon>Strigeidida</taxon>
        <taxon>Schistosomatoidea</taxon>
        <taxon>Schistosomatidae</taxon>
        <taxon>Schistosoma</taxon>
    </lineage>
</organism>